<reference evidence="7 8" key="1">
    <citation type="submission" date="2020-08" db="EMBL/GenBank/DDBJ databases">
        <title>Genomic Encyclopedia of Type Strains, Phase IV (KMG-IV): sequencing the most valuable type-strain genomes for metagenomic binning, comparative biology and taxonomic classification.</title>
        <authorList>
            <person name="Goeker M."/>
        </authorList>
    </citation>
    <scope>NUCLEOTIDE SEQUENCE [LARGE SCALE GENOMIC DNA]</scope>
    <source>
        <strain evidence="7 8">DSM 17976</strain>
    </source>
</reference>
<organism evidence="7 8">
    <name type="scientific">Runella defluvii</name>
    <dbReference type="NCBI Taxonomy" id="370973"/>
    <lineage>
        <taxon>Bacteria</taxon>
        <taxon>Pseudomonadati</taxon>
        <taxon>Bacteroidota</taxon>
        <taxon>Cytophagia</taxon>
        <taxon>Cytophagales</taxon>
        <taxon>Spirosomataceae</taxon>
        <taxon>Runella</taxon>
    </lineage>
</organism>
<dbReference type="SUPFAM" id="SSF88659">
    <property type="entry name" value="Sigma3 and sigma4 domains of RNA polymerase sigma factors"/>
    <property type="match status" value="1"/>
</dbReference>
<dbReference type="GO" id="GO:0016987">
    <property type="term" value="F:sigma factor activity"/>
    <property type="evidence" value="ECO:0007669"/>
    <property type="project" value="UniProtKB-KW"/>
</dbReference>
<dbReference type="InterPro" id="IPR007627">
    <property type="entry name" value="RNA_pol_sigma70_r2"/>
</dbReference>
<evidence type="ECO:0000256" key="2">
    <source>
        <dbReference type="ARBA" id="ARBA00023015"/>
    </source>
</evidence>
<feature type="domain" description="RNA polymerase sigma-70 region 2" evidence="5">
    <location>
        <begin position="21"/>
        <end position="81"/>
    </location>
</feature>
<dbReference type="InterPro" id="IPR039425">
    <property type="entry name" value="RNA_pol_sigma-70-like"/>
</dbReference>
<evidence type="ECO:0000259" key="6">
    <source>
        <dbReference type="Pfam" id="PF08281"/>
    </source>
</evidence>
<accession>A0A7W5ZHH5</accession>
<dbReference type="RefSeq" id="WP_183972003.1">
    <property type="nucleotide sequence ID" value="NZ_JACIBY010000002.1"/>
</dbReference>
<dbReference type="Pfam" id="PF08281">
    <property type="entry name" value="Sigma70_r4_2"/>
    <property type="match status" value="1"/>
</dbReference>
<dbReference type="CDD" id="cd06171">
    <property type="entry name" value="Sigma70_r4"/>
    <property type="match status" value="1"/>
</dbReference>
<dbReference type="Pfam" id="PF04542">
    <property type="entry name" value="Sigma70_r2"/>
    <property type="match status" value="1"/>
</dbReference>
<evidence type="ECO:0000256" key="4">
    <source>
        <dbReference type="ARBA" id="ARBA00023163"/>
    </source>
</evidence>
<name>A0A7W5ZHH5_9BACT</name>
<dbReference type="GO" id="GO:0003677">
    <property type="term" value="F:DNA binding"/>
    <property type="evidence" value="ECO:0007669"/>
    <property type="project" value="InterPro"/>
</dbReference>
<keyword evidence="4" id="KW-0804">Transcription</keyword>
<dbReference type="InterPro" id="IPR014284">
    <property type="entry name" value="RNA_pol_sigma-70_dom"/>
</dbReference>
<dbReference type="SUPFAM" id="SSF88946">
    <property type="entry name" value="Sigma2 domain of RNA polymerase sigma factors"/>
    <property type="match status" value="1"/>
</dbReference>
<dbReference type="EMBL" id="JACIBY010000002">
    <property type="protein sequence ID" value="MBB3837261.1"/>
    <property type="molecule type" value="Genomic_DNA"/>
</dbReference>
<gene>
    <name evidence="7" type="ORF">FHS57_001255</name>
</gene>
<dbReference type="InterPro" id="IPR036388">
    <property type="entry name" value="WH-like_DNA-bd_sf"/>
</dbReference>
<evidence type="ECO:0000313" key="8">
    <source>
        <dbReference type="Proteomes" id="UP000541352"/>
    </source>
</evidence>
<dbReference type="InterPro" id="IPR013324">
    <property type="entry name" value="RNA_pol_sigma_r3/r4-like"/>
</dbReference>
<evidence type="ECO:0000256" key="1">
    <source>
        <dbReference type="ARBA" id="ARBA00010641"/>
    </source>
</evidence>
<dbReference type="PANTHER" id="PTHR43133:SF46">
    <property type="entry name" value="RNA POLYMERASE SIGMA-70 FACTOR ECF SUBFAMILY"/>
    <property type="match status" value="1"/>
</dbReference>
<dbReference type="AlphaFoldDB" id="A0A7W5ZHH5"/>
<dbReference type="NCBIfam" id="TIGR02937">
    <property type="entry name" value="sigma70-ECF"/>
    <property type="match status" value="1"/>
</dbReference>
<dbReference type="Gene3D" id="1.10.10.10">
    <property type="entry name" value="Winged helix-like DNA-binding domain superfamily/Winged helix DNA-binding domain"/>
    <property type="match status" value="1"/>
</dbReference>
<keyword evidence="2" id="KW-0805">Transcription regulation</keyword>
<keyword evidence="3" id="KW-0731">Sigma factor</keyword>
<dbReference type="PANTHER" id="PTHR43133">
    <property type="entry name" value="RNA POLYMERASE ECF-TYPE SIGMA FACTO"/>
    <property type="match status" value="1"/>
</dbReference>
<comment type="similarity">
    <text evidence="1">Belongs to the sigma-70 factor family. ECF subfamily.</text>
</comment>
<dbReference type="InterPro" id="IPR013325">
    <property type="entry name" value="RNA_pol_sigma_r2"/>
</dbReference>
<dbReference type="GO" id="GO:0006352">
    <property type="term" value="P:DNA-templated transcription initiation"/>
    <property type="evidence" value="ECO:0007669"/>
    <property type="project" value="InterPro"/>
</dbReference>
<evidence type="ECO:0000259" key="5">
    <source>
        <dbReference type="Pfam" id="PF04542"/>
    </source>
</evidence>
<proteinExistence type="inferred from homology"/>
<sequence>MTENELIQRCLQHDRSAQRLLYDRYKTAMYTLAYRMTGDFDQANSVLQDTFLAVFQNLSQYRSEATLGAWIKAILVRKAHRSSQQTPAYLLMETLPTDTSSVDWGNDAIDAAHLEKAILSLPEGARAVFVLIEVEGYTHREVAELLGVSEGTSKSQLNYAKKRLRELLK</sequence>
<keyword evidence="8" id="KW-1185">Reference proteome</keyword>
<feature type="domain" description="RNA polymerase sigma factor 70 region 4 type 2" evidence="6">
    <location>
        <begin position="114"/>
        <end position="164"/>
    </location>
</feature>
<dbReference type="Proteomes" id="UP000541352">
    <property type="component" value="Unassembled WGS sequence"/>
</dbReference>
<evidence type="ECO:0000256" key="3">
    <source>
        <dbReference type="ARBA" id="ARBA00023082"/>
    </source>
</evidence>
<dbReference type="InterPro" id="IPR013249">
    <property type="entry name" value="RNA_pol_sigma70_r4_t2"/>
</dbReference>
<protein>
    <submittedName>
        <fullName evidence="7">RNA polymerase sigma-70 factor (ECF subfamily)</fullName>
    </submittedName>
</protein>
<comment type="caution">
    <text evidence="7">The sequence shown here is derived from an EMBL/GenBank/DDBJ whole genome shotgun (WGS) entry which is preliminary data.</text>
</comment>
<dbReference type="Gene3D" id="1.10.1740.10">
    <property type="match status" value="1"/>
</dbReference>
<evidence type="ECO:0000313" key="7">
    <source>
        <dbReference type="EMBL" id="MBB3837261.1"/>
    </source>
</evidence>